<dbReference type="AlphaFoldDB" id="M3AH68"/>
<organism evidence="6 7">
    <name type="scientific">Pseudocercospora fijiensis (strain CIRAD86)</name>
    <name type="common">Black leaf streak disease fungus</name>
    <name type="synonym">Mycosphaerella fijiensis</name>
    <dbReference type="NCBI Taxonomy" id="383855"/>
    <lineage>
        <taxon>Eukaryota</taxon>
        <taxon>Fungi</taxon>
        <taxon>Dikarya</taxon>
        <taxon>Ascomycota</taxon>
        <taxon>Pezizomycotina</taxon>
        <taxon>Dothideomycetes</taxon>
        <taxon>Dothideomycetidae</taxon>
        <taxon>Mycosphaerellales</taxon>
        <taxon>Mycosphaerellaceae</taxon>
        <taxon>Pseudocercospora</taxon>
    </lineage>
</organism>
<dbReference type="VEuPathDB" id="FungiDB:MYCFIDRAFT_168884"/>
<dbReference type="RefSeq" id="XP_007932503.1">
    <property type="nucleotide sequence ID" value="XM_007934312.1"/>
</dbReference>
<comment type="subcellular location">
    <subcellularLocation>
        <location evidence="1">Membrane</location>
    </subcellularLocation>
</comment>
<keyword evidence="4 5" id="KW-0472">Membrane</keyword>
<feature type="transmembrane region" description="Helical" evidence="5">
    <location>
        <begin position="102"/>
        <end position="123"/>
    </location>
</feature>
<proteinExistence type="predicted"/>
<keyword evidence="7" id="KW-1185">Reference proteome</keyword>
<evidence type="ECO:0000256" key="5">
    <source>
        <dbReference type="SAM" id="Phobius"/>
    </source>
</evidence>
<feature type="transmembrane region" description="Helical" evidence="5">
    <location>
        <begin position="135"/>
        <end position="153"/>
    </location>
</feature>
<gene>
    <name evidence="6" type="ORF">MYCFIDRAFT_168884</name>
</gene>
<dbReference type="SUPFAM" id="SSF161084">
    <property type="entry name" value="MAPEG domain-like"/>
    <property type="match status" value="1"/>
</dbReference>
<dbReference type="eggNOG" id="ENOG502S7P4">
    <property type="taxonomic scope" value="Eukaryota"/>
</dbReference>
<dbReference type="InterPro" id="IPR023352">
    <property type="entry name" value="MAPEG-like_dom_sf"/>
</dbReference>
<dbReference type="HOGENOM" id="CLU_110778_0_2_1"/>
<evidence type="ECO:0000256" key="4">
    <source>
        <dbReference type="ARBA" id="ARBA00023136"/>
    </source>
</evidence>
<evidence type="ECO:0000313" key="6">
    <source>
        <dbReference type="EMBL" id="EME76842.1"/>
    </source>
</evidence>
<evidence type="ECO:0000256" key="2">
    <source>
        <dbReference type="ARBA" id="ARBA00022692"/>
    </source>
</evidence>
<dbReference type="InterPro" id="IPR001129">
    <property type="entry name" value="Membr-assoc_MAPEG"/>
</dbReference>
<dbReference type="PANTHER" id="PTHR35371">
    <property type="entry name" value="INNER MEMBRANE PROTEIN"/>
    <property type="match status" value="1"/>
</dbReference>
<dbReference type="OrthoDB" id="2122304at2759"/>
<name>M3AH68_PSEFD</name>
<reference evidence="6 7" key="1">
    <citation type="journal article" date="2012" name="PLoS Pathog.">
        <title>Diverse lifestyles and strategies of plant pathogenesis encoded in the genomes of eighteen Dothideomycetes fungi.</title>
        <authorList>
            <person name="Ohm R.A."/>
            <person name="Feau N."/>
            <person name="Henrissat B."/>
            <person name="Schoch C.L."/>
            <person name="Horwitz B.A."/>
            <person name="Barry K.W."/>
            <person name="Condon B.J."/>
            <person name="Copeland A.C."/>
            <person name="Dhillon B."/>
            <person name="Glaser F."/>
            <person name="Hesse C.N."/>
            <person name="Kosti I."/>
            <person name="LaButti K."/>
            <person name="Lindquist E.A."/>
            <person name="Lucas S."/>
            <person name="Salamov A.A."/>
            <person name="Bradshaw R.E."/>
            <person name="Ciuffetti L."/>
            <person name="Hamelin R.C."/>
            <person name="Kema G.H.J."/>
            <person name="Lawrence C."/>
            <person name="Scott J.A."/>
            <person name="Spatafora J.W."/>
            <person name="Turgeon B.G."/>
            <person name="de Wit P.J.G.M."/>
            <person name="Zhong S."/>
            <person name="Goodwin S.B."/>
            <person name="Grigoriev I.V."/>
        </authorList>
    </citation>
    <scope>NUCLEOTIDE SEQUENCE [LARGE SCALE GENOMIC DNA]</scope>
    <source>
        <strain evidence="6 7">CIRAD86</strain>
    </source>
</reference>
<dbReference type="EMBL" id="KB446573">
    <property type="protein sequence ID" value="EME76842.1"/>
    <property type="molecule type" value="Genomic_DNA"/>
</dbReference>
<evidence type="ECO:0000256" key="3">
    <source>
        <dbReference type="ARBA" id="ARBA00022989"/>
    </source>
</evidence>
<dbReference type="Pfam" id="PF01124">
    <property type="entry name" value="MAPEG"/>
    <property type="match status" value="1"/>
</dbReference>
<protein>
    <submittedName>
        <fullName evidence="6">Uncharacterized protein</fullName>
    </submittedName>
</protein>
<dbReference type="GO" id="GO:0016020">
    <property type="term" value="C:membrane"/>
    <property type="evidence" value="ECO:0007669"/>
    <property type="project" value="UniProtKB-SubCell"/>
</dbReference>
<dbReference type="PANTHER" id="PTHR35371:SF1">
    <property type="entry name" value="BLR7753 PROTEIN"/>
    <property type="match status" value="1"/>
</dbReference>
<feature type="transmembrane region" description="Helical" evidence="5">
    <location>
        <begin position="13"/>
        <end position="33"/>
    </location>
</feature>
<dbReference type="Gene3D" id="1.20.120.550">
    <property type="entry name" value="Membrane associated eicosanoid/glutathione metabolism-like domain"/>
    <property type="match status" value="1"/>
</dbReference>
<accession>M3AH68</accession>
<evidence type="ECO:0000256" key="1">
    <source>
        <dbReference type="ARBA" id="ARBA00004370"/>
    </source>
</evidence>
<sequence length="161" mass="17864">MVFYLPDLRRDNIALYTIPAFWAISIYPRIFALKLFEAETSEKFDTRVPRDFQGKVAANTKLDESKRGRIRRAEAACANGFENFGLFAAAVTAGSFAGLDPLTLNGLTLGYLVSRIFYNRYYIAAETAGIAKVRTAAYMGGLALLFTIFIKAAQKLNKLNA</sequence>
<dbReference type="KEGG" id="pfj:MYCFIDRAFT_168884"/>
<evidence type="ECO:0000313" key="7">
    <source>
        <dbReference type="Proteomes" id="UP000016932"/>
    </source>
</evidence>
<dbReference type="Proteomes" id="UP000016932">
    <property type="component" value="Unassembled WGS sequence"/>
</dbReference>
<keyword evidence="2 5" id="KW-0812">Transmembrane</keyword>
<dbReference type="GeneID" id="19332289"/>
<keyword evidence="3 5" id="KW-1133">Transmembrane helix</keyword>